<dbReference type="PROSITE" id="PS51371">
    <property type="entry name" value="CBS"/>
    <property type="match status" value="1"/>
</dbReference>
<sequence>MRHSQGALRRRDMGQRIHQTTARRQTDPAALGSDMDTSTTRFIRIFEALKTEINKAARAEDSERLELDRAAKATGVVYRNLQRLRYIRDIRNLLQHPQHKSTQPAVSITESFLAEVEDLLNQLQNPPRAGTLGVPRGQLSVASPDDKIGDLAGKILRDGFSHLPILDEDDRVIGVFNEAAVFAHLWAEDITLIGRDMTVSELMESCRLGANHTETFDFVAPRTPQENIAKMFSTVRNNKTRVGAVFVTASGNRHEPLQRMITPWDVLAKFRHS</sequence>
<dbReference type="OrthoDB" id="9807125at2"/>
<protein>
    <submittedName>
        <fullName evidence="4">CBS domain-containing protein</fullName>
    </submittedName>
</protein>
<dbReference type="EMBL" id="SUNH01000025">
    <property type="protein sequence ID" value="TJZ82005.1"/>
    <property type="molecule type" value="Genomic_DNA"/>
</dbReference>
<evidence type="ECO:0000313" key="4">
    <source>
        <dbReference type="EMBL" id="TJZ82005.1"/>
    </source>
</evidence>
<evidence type="ECO:0000313" key="5">
    <source>
        <dbReference type="Proteomes" id="UP000306223"/>
    </source>
</evidence>
<evidence type="ECO:0000259" key="3">
    <source>
        <dbReference type="PROSITE" id="PS51371"/>
    </source>
</evidence>
<gene>
    <name evidence="4" type="ORF">FA740_15705</name>
</gene>
<name>A0A4U0QJU6_9RHOB</name>
<dbReference type="Pfam" id="PF00571">
    <property type="entry name" value="CBS"/>
    <property type="match status" value="1"/>
</dbReference>
<reference evidence="4 5" key="1">
    <citation type="submission" date="2019-04" db="EMBL/GenBank/DDBJ databases">
        <authorList>
            <person name="Li J."/>
        </authorList>
    </citation>
    <scope>NUCLEOTIDE SEQUENCE [LARGE SCALE GENOMIC DNA]</scope>
    <source>
        <strain evidence="4 5">CCTCC AB2016182</strain>
    </source>
</reference>
<feature type="domain" description="CBS" evidence="3">
    <location>
        <begin position="134"/>
        <end position="192"/>
    </location>
</feature>
<keyword evidence="5" id="KW-1185">Reference proteome</keyword>
<evidence type="ECO:0000256" key="2">
    <source>
        <dbReference type="SAM" id="MobiDB-lite"/>
    </source>
</evidence>
<accession>A0A4U0QJU6</accession>
<organism evidence="4 5">
    <name type="scientific">Paracoccus hibiscisoli</name>
    <dbReference type="NCBI Taxonomy" id="2023261"/>
    <lineage>
        <taxon>Bacteria</taxon>
        <taxon>Pseudomonadati</taxon>
        <taxon>Pseudomonadota</taxon>
        <taxon>Alphaproteobacteria</taxon>
        <taxon>Rhodobacterales</taxon>
        <taxon>Paracoccaceae</taxon>
        <taxon>Paracoccus</taxon>
    </lineage>
</organism>
<comment type="caution">
    <text evidence="4">The sequence shown here is derived from an EMBL/GenBank/DDBJ whole genome shotgun (WGS) entry which is preliminary data.</text>
</comment>
<dbReference type="SUPFAM" id="SSF54631">
    <property type="entry name" value="CBS-domain pair"/>
    <property type="match status" value="1"/>
</dbReference>
<dbReference type="InterPro" id="IPR000644">
    <property type="entry name" value="CBS_dom"/>
</dbReference>
<dbReference type="InterPro" id="IPR046342">
    <property type="entry name" value="CBS_dom_sf"/>
</dbReference>
<feature type="region of interest" description="Disordered" evidence="2">
    <location>
        <begin position="1"/>
        <end position="35"/>
    </location>
</feature>
<dbReference type="Proteomes" id="UP000306223">
    <property type="component" value="Unassembled WGS sequence"/>
</dbReference>
<keyword evidence="1" id="KW-0129">CBS domain</keyword>
<dbReference type="Gene3D" id="3.10.580.10">
    <property type="entry name" value="CBS-domain"/>
    <property type="match status" value="1"/>
</dbReference>
<proteinExistence type="predicted"/>
<evidence type="ECO:0000256" key="1">
    <source>
        <dbReference type="PROSITE-ProRule" id="PRU00703"/>
    </source>
</evidence>
<dbReference type="AlphaFoldDB" id="A0A4U0QJU6"/>